<sequence>MDQFIFKNKLKWISYDKFENINKYSDKEGFGIIYKAKYKRIKVILKDFNHLNNSDECLNEFLNELSSDFYLTSN</sequence>
<comment type="caution">
    <text evidence="1">The sequence shown here is derived from an EMBL/GenBank/DDBJ whole genome shotgun (WGS) entry which is preliminary data.</text>
</comment>
<dbReference type="AlphaFoldDB" id="A0A2N1NEZ7"/>
<proteinExistence type="predicted"/>
<evidence type="ECO:0000313" key="2">
    <source>
        <dbReference type="Proteomes" id="UP000233469"/>
    </source>
</evidence>
<evidence type="ECO:0008006" key="3">
    <source>
        <dbReference type="Google" id="ProtNLM"/>
    </source>
</evidence>
<dbReference type="EMBL" id="LLXL01000438">
    <property type="protein sequence ID" value="PKK72495.1"/>
    <property type="molecule type" value="Genomic_DNA"/>
</dbReference>
<reference evidence="1 2" key="2">
    <citation type="submission" date="2017-10" db="EMBL/GenBank/DDBJ databases">
        <title>Extensive intraspecific genome diversity in a model arbuscular mycorrhizal fungus.</title>
        <authorList>
            <person name="Chen E.C.H."/>
            <person name="Morin E."/>
            <person name="Baudet D."/>
            <person name="Noel J."/>
            <person name="Ndikumana S."/>
            <person name="Charron P."/>
            <person name="St-Onge C."/>
            <person name="Giorgi J."/>
            <person name="Grigoriev I.V."/>
            <person name="Roux C."/>
            <person name="Martin F.M."/>
            <person name="Corradi N."/>
        </authorList>
    </citation>
    <scope>NUCLEOTIDE SEQUENCE [LARGE SCALE GENOMIC DNA]</scope>
    <source>
        <strain evidence="1 2">C2</strain>
    </source>
</reference>
<accession>A0A2N1NEZ7</accession>
<reference evidence="1 2" key="1">
    <citation type="submission" date="2016-04" db="EMBL/GenBank/DDBJ databases">
        <title>Genome analyses suggest a sexual origin of heterokaryosis in a supposedly ancient asexual fungus.</title>
        <authorList>
            <person name="Ropars J."/>
            <person name="Sedzielewska K."/>
            <person name="Noel J."/>
            <person name="Charron P."/>
            <person name="Farinelli L."/>
            <person name="Marton T."/>
            <person name="Kruger M."/>
            <person name="Pelin A."/>
            <person name="Brachmann A."/>
            <person name="Corradi N."/>
        </authorList>
    </citation>
    <scope>NUCLEOTIDE SEQUENCE [LARGE SCALE GENOMIC DNA]</scope>
    <source>
        <strain evidence="1 2">C2</strain>
    </source>
</reference>
<dbReference type="Proteomes" id="UP000233469">
    <property type="component" value="Unassembled WGS sequence"/>
</dbReference>
<gene>
    <name evidence="1" type="ORF">RhiirC2_777139</name>
</gene>
<protein>
    <recommendedName>
        <fullName evidence="3">Protein kinase domain-containing protein</fullName>
    </recommendedName>
</protein>
<organism evidence="1 2">
    <name type="scientific">Rhizophagus irregularis</name>
    <dbReference type="NCBI Taxonomy" id="588596"/>
    <lineage>
        <taxon>Eukaryota</taxon>
        <taxon>Fungi</taxon>
        <taxon>Fungi incertae sedis</taxon>
        <taxon>Mucoromycota</taxon>
        <taxon>Glomeromycotina</taxon>
        <taxon>Glomeromycetes</taxon>
        <taxon>Glomerales</taxon>
        <taxon>Glomeraceae</taxon>
        <taxon>Rhizophagus</taxon>
    </lineage>
</organism>
<name>A0A2N1NEZ7_9GLOM</name>
<evidence type="ECO:0000313" key="1">
    <source>
        <dbReference type="EMBL" id="PKK72495.1"/>
    </source>
</evidence>